<keyword evidence="5" id="KW-0560">Oxidoreductase</keyword>
<evidence type="ECO:0000256" key="1">
    <source>
        <dbReference type="ARBA" id="ARBA00022490"/>
    </source>
</evidence>
<keyword evidence="4" id="KW-0521">NADP</keyword>
<evidence type="ECO:0000256" key="9">
    <source>
        <dbReference type="ARBA" id="ARBA00023264"/>
    </source>
</evidence>
<sequence>MYYNLIKTPVVIKTGNDTLGKIDALLREAHLIFPKKILITQRNLYDIYKAQLTVTAFYKVIFVIGGVIEEAPEIISQIKDEDALIIAFGGGSVLDIVKYCATHSDKPYITIPSTLSNDAIYSCVARLSSNGKKISYGVQAPIGIIVDLEIIRKSPKVLILAGVADLVSNLSAIQDWLLAHQNVGESLNELAFMLAKEAAIPLLRYQKEDIYENCFLLDLTNGLITSGLSMIISGNTRGTSGAEHLISHAIDEYFPERSTIHGLQVGWAHMIIDERYRNQTEISHFFKKVGLLDEFSQNIKFSEDEFDLLIPYACKIRNRYTLFNTL</sequence>
<dbReference type="Proteomes" id="UP000196329">
    <property type="component" value="Unassembled WGS sequence"/>
</dbReference>
<evidence type="ECO:0000256" key="12">
    <source>
        <dbReference type="PIRSR" id="PIRSR000112-3"/>
    </source>
</evidence>
<keyword evidence="2" id="KW-0444">Lipid biosynthesis</keyword>
<dbReference type="AlphaFoldDB" id="A0A1Y3VCX9"/>
<evidence type="ECO:0000256" key="2">
    <source>
        <dbReference type="ARBA" id="ARBA00022516"/>
    </source>
</evidence>
<dbReference type="GO" id="GO:0008654">
    <property type="term" value="P:phospholipid biosynthetic process"/>
    <property type="evidence" value="ECO:0007669"/>
    <property type="project" value="UniProtKB-KW"/>
</dbReference>
<name>A0A1Y3VCX9_BACUN</name>
<comment type="cofactor">
    <cofactor evidence="10">
        <name>Zn(2+)</name>
        <dbReference type="ChEBI" id="CHEBI:29105"/>
    </cofactor>
    <text evidence="10">Binds 1 zinc ion per subunit.</text>
</comment>
<evidence type="ECO:0000256" key="5">
    <source>
        <dbReference type="ARBA" id="ARBA00023002"/>
    </source>
</evidence>
<evidence type="ECO:0000256" key="6">
    <source>
        <dbReference type="ARBA" id="ARBA00023027"/>
    </source>
</evidence>
<evidence type="ECO:0000256" key="8">
    <source>
        <dbReference type="ARBA" id="ARBA00023209"/>
    </source>
</evidence>
<dbReference type="InterPro" id="IPR032837">
    <property type="entry name" value="G1PDH"/>
</dbReference>
<comment type="caution">
    <text evidence="13">The sequence shown here is derived from an EMBL/GenBank/DDBJ whole genome shotgun (WGS) entry which is preliminary data.</text>
</comment>
<evidence type="ECO:0000313" key="14">
    <source>
        <dbReference type="Proteomes" id="UP000196329"/>
    </source>
</evidence>
<dbReference type="GO" id="GO:0046872">
    <property type="term" value="F:metal ion binding"/>
    <property type="evidence" value="ECO:0007669"/>
    <property type="project" value="UniProtKB-KW"/>
</dbReference>
<keyword evidence="7" id="KW-0443">Lipid metabolism</keyword>
<dbReference type="Pfam" id="PF13685">
    <property type="entry name" value="Fe-ADH_2"/>
    <property type="match status" value="1"/>
</dbReference>
<dbReference type="PIRSF" id="PIRSF000112">
    <property type="entry name" value="Glycerol_dehydrogenase"/>
    <property type="match status" value="1"/>
</dbReference>
<keyword evidence="8" id="KW-0594">Phospholipid biosynthesis</keyword>
<organism evidence="13 14">
    <name type="scientific">Bacteroides uniformis</name>
    <dbReference type="NCBI Taxonomy" id="820"/>
    <lineage>
        <taxon>Bacteria</taxon>
        <taxon>Pseudomonadati</taxon>
        <taxon>Bacteroidota</taxon>
        <taxon>Bacteroidia</taxon>
        <taxon>Bacteroidales</taxon>
        <taxon>Bacteroidaceae</taxon>
        <taxon>Bacteroides</taxon>
    </lineage>
</organism>
<feature type="binding site" evidence="12">
    <location>
        <begin position="91"/>
        <end position="95"/>
    </location>
    <ligand>
        <name>NAD(+)</name>
        <dbReference type="ChEBI" id="CHEBI:57540"/>
    </ligand>
</feature>
<feature type="binding site" evidence="10">
    <location>
        <position position="244"/>
    </location>
    <ligand>
        <name>glycerol</name>
        <dbReference type="ChEBI" id="CHEBI:17754"/>
    </ligand>
</feature>
<dbReference type="Gene3D" id="3.40.50.1970">
    <property type="match status" value="1"/>
</dbReference>
<protein>
    <submittedName>
        <fullName evidence="13">Glycerol dehydrogenase</fullName>
    </submittedName>
</protein>
<keyword evidence="9" id="KW-1208">Phospholipid metabolism</keyword>
<dbReference type="InterPro" id="IPR016205">
    <property type="entry name" value="Glycerol_DH"/>
</dbReference>
<dbReference type="PANTHER" id="PTHR43616:SF5">
    <property type="entry name" value="GLYCEROL DEHYDROGENASE 1"/>
    <property type="match status" value="1"/>
</dbReference>
<evidence type="ECO:0000256" key="3">
    <source>
        <dbReference type="ARBA" id="ARBA00022723"/>
    </source>
</evidence>
<keyword evidence="6 12" id="KW-0520">NAD</keyword>
<proteinExistence type="predicted"/>
<feature type="binding site" evidence="12">
    <location>
        <position position="122"/>
    </location>
    <ligand>
        <name>NAD(+)</name>
        <dbReference type="ChEBI" id="CHEBI:57540"/>
    </ligand>
</feature>
<evidence type="ECO:0000313" key="13">
    <source>
        <dbReference type="EMBL" id="OUN55420.1"/>
    </source>
</evidence>
<reference evidence="14" key="1">
    <citation type="submission" date="2017-04" db="EMBL/GenBank/DDBJ databases">
        <title>Function of individual gut microbiota members based on whole genome sequencing of pure cultures obtained from chicken caecum.</title>
        <authorList>
            <person name="Medvecky M."/>
            <person name="Cejkova D."/>
            <person name="Polansky O."/>
            <person name="Karasova D."/>
            <person name="Kubasova T."/>
            <person name="Cizek A."/>
            <person name="Rychlik I."/>
        </authorList>
    </citation>
    <scope>NUCLEOTIDE SEQUENCE [LARGE SCALE GENOMIC DNA]</scope>
    <source>
        <strain evidence="14">An67</strain>
    </source>
</reference>
<evidence type="ECO:0000256" key="7">
    <source>
        <dbReference type="ARBA" id="ARBA00023098"/>
    </source>
</evidence>
<feature type="binding site" evidence="10">
    <location>
        <position position="261"/>
    </location>
    <ligand>
        <name>glycerol</name>
        <dbReference type="ChEBI" id="CHEBI:17754"/>
    </ligand>
</feature>
<evidence type="ECO:0000256" key="10">
    <source>
        <dbReference type="PIRSR" id="PIRSR000112-1"/>
    </source>
</evidence>
<feature type="binding site" evidence="10">
    <location>
        <position position="165"/>
    </location>
    <ligand>
        <name>glycerol</name>
        <dbReference type="ChEBI" id="CHEBI:17754"/>
    </ligand>
</feature>
<dbReference type="RefSeq" id="WP_087332467.1">
    <property type="nucleotide sequence ID" value="NZ_NFHS01000003.1"/>
</dbReference>
<dbReference type="Gene3D" id="1.20.1090.10">
    <property type="entry name" value="Dehydroquinate synthase-like - alpha domain"/>
    <property type="match status" value="1"/>
</dbReference>
<feature type="binding site" evidence="11">
    <location>
        <position position="118"/>
    </location>
    <ligand>
        <name>glycerol</name>
        <dbReference type="ChEBI" id="CHEBI:17754"/>
    </ligand>
</feature>
<dbReference type="GO" id="GO:0016614">
    <property type="term" value="F:oxidoreductase activity, acting on CH-OH group of donors"/>
    <property type="evidence" value="ECO:0007669"/>
    <property type="project" value="InterPro"/>
</dbReference>
<evidence type="ECO:0000256" key="11">
    <source>
        <dbReference type="PIRSR" id="PIRSR000112-2"/>
    </source>
</evidence>
<gene>
    <name evidence="13" type="ORF">B5G17_06800</name>
</gene>
<dbReference type="SUPFAM" id="SSF56796">
    <property type="entry name" value="Dehydroquinate synthase-like"/>
    <property type="match status" value="1"/>
</dbReference>
<keyword evidence="10" id="KW-0862">Zinc</keyword>
<dbReference type="PANTHER" id="PTHR43616">
    <property type="entry name" value="GLYCEROL DEHYDROGENASE"/>
    <property type="match status" value="1"/>
</dbReference>
<keyword evidence="1" id="KW-0963">Cytoplasm</keyword>
<keyword evidence="3 10" id="KW-0479">Metal-binding</keyword>
<evidence type="ECO:0000256" key="4">
    <source>
        <dbReference type="ARBA" id="ARBA00022857"/>
    </source>
</evidence>
<dbReference type="EMBL" id="NFHS01000003">
    <property type="protein sequence ID" value="OUN55420.1"/>
    <property type="molecule type" value="Genomic_DNA"/>
</dbReference>
<accession>A0A1Y3VCX9</accession>